<evidence type="ECO:0000313" key="3">
    <source>
        <dbReference type="Proteomes" id="UP000243459"/>
    </source>
</evidence>
<dbReference type="Gramene" id="ONK58551">
    <property type="protein sequence ID" value="ONK58551"/>
    <property type="gene ID" value="A4U43_C09F14240"/>
</dbReference>
<accession>A0A5P1E7E0</accession>
<name>A0A5P1E7E0_ASPOF</name>
<dbReference type="OMA" id="HRTRCEG"/>
<protein>
    <submittedName>
        <fullName evidence="2">Uncharacterized protein</fullName>
    </submittedName>
</protein>
<reference evidence="3" key="1">
    <citation type="journal article" date="2017" name="Nat. Commun.">
        <title>The asparagus genome sheds light on the origin and evolution of a young Y chromosome.</title>
        <authorList>
            <person name="Harkess A."/>
            <person name="Zhou J."/>
            <person name="Xu C."/>
            <person name="Bowers J.E."/>
            <person name="Van der Hulst R."/>
            <person name="Ayyampalayam S."/>
            <person name="Mercati F."/>
            <person name="Riccardi P."/>
            <person name="McKain M.R."/>
            <person name="Kakrana A."/>
            <person name="Tang H."/>
            <person name="Ray J."/>
            <person name="Groenendijk J."/>
            <person name="Arikit S."/>
            <person name="Mathioni S.M."/>
            <person name="Nakano M."/>
            <person name="Shan H."/>
            <person name="Telgmann-Rauber A."/>
            <person name="Kanno A."/>
            <person name="Yue Z."/>
            <person name="Chen H."/>
            <person name="Li W."/>
            <person name="Chen Y."/>
            <person name="Xu X."/>
            <person name="Zhang Y."/>
            <person name="Luo S."/>
            <person name="Chen H."/>
            <person name="Gao J."/>
            <person name="Mao Z."/>
            <person name="Pires J.C."/>
            <person name="Luo M."/>
            <person name="Kudrna D."/>
            <person name="Wing R.A."/>
            <person name="Meyers B.C."/>
            <person name="Yi K."/>
            <person name="Kong H."/>
            <person name="Lavrijsen P."/>
            <person name="Sunseri F."/>
            <person name="Falavigna A."/>
            <person name="Ye Y."/>
            <person name="Leebens-Mack J.H."/>
            <person name="Chen G."/>
        </authorList>
    </citation>
    <scope>NUCLEOTIDE SEQUENCE [LARGE SCALE GENOMIC DNA]</scope>
    <source>
        <strain evidence="3">cv. DH0086</strain>
    </source>
</reference>
<gene>
    <name evidence="2" type="ORF">A4U43_C09F14240</name>
</gene>
<feature type="region of interest" description="Disordered" evidence="1">
    <location>
        <begin position="33"/>
        <end position="156"/>
    </location>
</feature>
<feature type="compositionally biased region" description="Gly residues" evidence="1">
    <location>
        <begin position="34"/>
        <end position="96"/>
    </location>
</feature>
<organism evidence="2 3">
    <name type="scientific">Asparagus officinalis</name>
    <name type="common">Garden asparagus</name>
    <dbReference type="NCBI Taxonomy" id="4686"/>
    <lineage>
        <taxon>Eukaryota</taxon>
        <taxon>Viridiplantae</taxon>
        <taxon>Streptophyta</taxon>
        <taxon>Embryophyta</taxon>
        <taxon>Tracheophyta</taxon>
        <taxon>Spermatophyta</taxon>
        <taxon>Magnoliopsida</taxon>
        <taxon>Liliopsida</taxon>
        <taxon>Asparagales</taxon>
        <taxon>Asparagaceae</taxon>
        <taxon>Asparagoideae</taxon>
        <taxon>Asparagus</taxon>
    </lineage>
</organism>
<evidence type="ECO:0000256" key="1">
    <source>
        <dbReference type="SAM" id="MobiDB-lite"/>
    </source>
</evidence>
<feature type="compositionally biased region" description="Basic and acidic residues" evidence="1">
    <location>
        <begin position="120"/>
        <end position="137"/>
    </location>
</feature>
<dbReference type="EMBL" id="CM007389">
    <property type="protein sequence ID" value="ONK58551.1"/>
    <property type="molecule type" value="Genomic_DNA"/>
</dbReference>
<dbReference type="AlphaFoldDB" id="A0A5P1E7E0"/>
<proteinExistence type="predicted"/>
<sequence>MRERLPRLGWRVVREPSSWSKKRLPMEAVVVASWGGGSGKGKDGGGGVKKGIGGKGNGRDGGLGNNGGNGRDGGLGNNGGNGKGGGHGKPNGGKGGQKNKQAFGVEELSVSAVNLVPHEGTSHDKDELETRVARQKDSGSWPSVQTNPSTGGISSL</sequence>
<feature type="compositionally biased region" description="Polar residues" evidence="1">
    <location>
        <begin position="138"/>
        <end position="156"/>
    </location>
</feature>
<keyword evidence="3" id="KW-1185">Reference proteome</keyword>
<dbReference type="Proteomes" id="UP000243459">
    <property type="component" value="Chromosome 9"/>
</dbReference>
<evidence type="ECO:0000313" key="2">
    <source>
        <dbReference type="EMBL" id="ONK58551.1"/>
    </source>
</evidence>